<feature type="domain" description="HECT" evidence="8">
    <location>
        <begin position="426"/>
        <end position="748"/>
    </location>
</feature>
<evidence type="ECO:0000313" key="10">
    <source>
        <dbReference type="Proteomes" id="UP001557470"/>
    </source>
</evidence>
<evidence type="ECO:0000313" key="9">
    <source>
        <dbReference type="EMBL" id="KAL0962806.1"/>
    </source>
</evidence>
<dbReference type="Gene3D" id="3.30.2410.10">
    <property type="entry name" value="Hect, E3 ligase catalytic domain"/>
    <property type="match status" value="1"/>
</dbReference>
<organism evidence="9 10">
    <name type="scientific">Umbra pygmaea</name>
    <name type="common">Eastern mudminnow</name>
    <dbReference type="NCBI Taxonomy" id="75934"/>
    <lineage>
        <taxon>Eukaryota</taxon>
        <taxon>Metazoa</taxon>
        <taxon>Chordata</taxon>
        <taxon>Craniata</taxon>
        <taxon>Vertebrata</taxon>
        <taxon>Euteleostomi</taxon>
        <taxon>Actinopterygii</taxon>
        <taxon>Neopterygii</taxon>
        <taxon>Teleostei</taxon>
        <taxon>Protacanthopterygii</taxon>
        <taxon>Esociformes</taxon>
        <taxon>Umbridae</taxon>
        <taxon>Umbra</taxon>
    </lineage>
</organism>
<feature type="compositionally biased region" description="Low complexity" evidence="7">
    <location>
        <begin position="57"/>
        <end position="66"/>
    </location>
</feature>
<reference evidence="9 10" key="1">
    <citation type="submission" date="2024-06" db="EMBL/GenBank/DDBJ databases">
        <authorList>
            <person name="Pan Q."/>
            <person name="Wen M."/>
            <person name="Jouanno E."/>
            <person name="Zahm M."/>
            <person name="Klopp C."/>
            <person name="Cabau C."/>
            <person name="Louis A."/>
            <person name="Berthelot C."/>
            <person name="Parey E."/>
            <person name="Roest Crollius H."/>
            <person name="Montfort J."/>
            <person name="Robinson-Rechavi M."/>
            <person name="Bouchez O."/>
            <person name="Lampietro C."/>
            <person name="Lopez Roques C."/>
            <person name="Donnadieu C."/>
            <person name="Postlethwait J."/>
            <person name="Bobe J."/>
            <person name="Verreycken H."/>
            <person name="Guiguen Y."/>
        </authorList>
    </citation>
    <scope>NUCLEOTIDE SEQUENCE [LARGE SCALE GENOMIC DNA]</scope>
    <source>
        <strain evidence="9">Up_M1</strain>
        <tissue evidence="9">Testis</tissue>
    </source>
</reference>
<dbReference type="EC" id="2.3.2.26" evidence="3"/>
<evidence type="ECO:0000256" key="5">
    <source>
        <dbReference type="ARBA" id="ARBA00022786"/>
    </source>
</evidence>
<dbReference type="PROSITE" id="PS50237">
    <property type="entry name" value="HECT"/>
    <property type="match status" value="1"/>
</dbReference>
<dbReference type="InterPro" id="IPR050409">
    <property type="entry name" value="E3_ubiq-protein_ligase"/>
</dbReference>
<evidence type="ECO:0000256" key="3">
    <source>
        <dbReference type="ARBA" id="ARBA00012485"/>
    </source>
</evidence>
<dbReference type="GO" id="GO:0061630">
    <property type="term" value="F:ubiquitin protein ligase activity"/>
    <property type="evidence" value="ECO:0007669"/>
    <property type="project" value="UniProtKB-EC"/>
</dbReference>
<dbReference type="AlphaFoldDB" id="A0ABD0VZ38"/>
<protein>
    <recommendedName>
        <fullName evidence="3">HECT-type E3 ubiquitin transferase</fullName>
        <ecNumber evidence="3">2.3.2.26</ecNumber>
    </recommendedName>
</protein>
<keyword evidence="10" id="KW-1185">Reference proteome</keyword>
<name>A0ABD0VZ38_UMBPY</name>
<gene>
    <name evidence="9" type="ORF">UPYG_G00345730</name>
</gene>
<feature type="compositionally biased region" description="Polar residues" evidence="7">
    <location>
        <begin position="233"/>
        <end position="242"/>
    </location>
</feature>
<sequence>MDRERLTEAVGLLNNILGNGELLSTMSRQLNQVQQSSDSEMQRLFRGEPANPVRTGSSASASSFSSIEPGGPRYQTRQHFGGWSSKSRKRPSAPNHPTFLKDVILLPSSSWDQVCKHKTRRKLHDKGFILNAFEMYKSWDSRTIIMEIQQAFKEKIPMDSSIELLMACGNKLVAPKLHSGQELSGLMIHKIFKSKAIYVRPSGNLPCKLDSTDSEDSVMELNEDDNISAAQDLRTTSASHGSLATRGRNSRSQNASIRQVRVARRARANQPPPQVPSDQPPPQVTSDQPPPQVPSDQPPPQVTSDQPPPQVTSDQSPPQVTIDLESDNSVSQLPLVSDNYDTYLSIMGALPDLSSDEEVNEAILASLESHPTSEHDTAAQEVLHSLASRINSNQRCRFNINRSTVLDGAVRGFKRLSYNPTFQMCVKFSDDLGVDEEAVDLGGPRREFLRLLMEALAHSQMFEGREGNANLALESSALREDKYFFAGQAIAVSLVHGGPAPGFFSSSLYASLIGRSAKPKMEEISDSDLYAKIKKVSECTSFDELQQATEPLTDYLANAGCLRPLKRIEDKDLLVDDIIMFQVVHRVSGAFQRFKEGMKTLGVLDAIRMHPDAFRPLFCHEPSPLTADVLEQLFEMRLSAVGSNKRSAEECVVAFWRDYLLDVEEQEGPLQLGAILAFATGANAIPPLGFSPRPSVDFLHELPLRQGRHLPTANTCINCLRLPVLKEFQDFKETMDFALKNTQGFGQE</sequence>
<dbReference type="InterPro" id="IPR000569">
    <property type="entry name" value="HECT_dom"/>
</dbReference>
<evidence type="ECO:0000256" key="2">
    <source>
        <dbReference type="ARBA" id="ARBA00004906"/>
    </source>
</evidence>
<keyword evidence="4" id="KW-0808">Transferase</keyword>
<dbReference type="SMART" id="SM00119">
    <property type="entry name" value="HECTc"/>
    <property type="match status" value="1"/>
</dbReference>
<comment type="pathway">
    <text evidence="2">Protein modification; protein ubiquitination.</text>
</comment>
<dbReference type="InterPro" id="IPR035983">
    <property type="entry name" value="Hect_E3_ubiquitin_ligase"/>
</dbReference>
<keyword evidence="5 6" id="KW-0833">Ubl conjugation pathway</keyword>
<proteinExistence type="predicted"/>
<evidence type="ECO:0000256" key="7">
    <source>
        <dbReference type="SAM" id="MobiDB-lite"/>
    </source>
</evidence>
<dbReference type="PANTHER" id="PTHR11254">
    <property type="entry name" value="HECT DOMAIN UBIQUITIN-PROTEIN LIGASE"/>
    <property type="match status" value="1"/>
</dbReference>
<feature type="region of interest" description="Disordered" evidence="7">
    <location>
        <begin position="48"/>
        <end position="95"/>
    </location>
</feature>
<dbReference type="EMBL" id="JAGEUA010000011">
    <property type="protein sequence ID" value="KAL0962806.1"/>
    <property type="molecule type" value="Genomic_DNA"/>
</dbReference>
<evidence type="ECO:0000256" key="4">
    <source>
        <dbReference type="ARBA" id="ARBA00022679"/>
    </source>
</evidence>
<evidence type="ECO:0000256" key="6">
    <source>
        <dbReference type="PROSITE-ProRule" id="PRU00104"/>
    </source>
</evidence>
<dbReference type="Pfam" id="PF00632">
    <property type="entry name" value="HECT"/>
    <property type="match status" value="1"/>
</dbReference>
<dbReference type="SUPFAM" id="SSF56204">
    <property type="entry name" value="Hect, E3 ligase catalytic domain"/>
    <property type="match status" value="1"/>
</dbReference>
<dbReference type="PANTHER" id="PTHR11254:SF440">
    <property type="entry name" value="E3 UBIQUITIN-PROTEIN LIGASE NEDD-4"/>
    <property type="match status" value="1"/>
</dbReference>
<feature type="region of interest" description="Disordered" evidence="7">
    <location>
        <begin position="228"/>
        <end position="333"/>
    </location>
</feature>
<comment type="caution">
    <text evidence="9">The sequence shown here is derived from an EMBL/GenBank/DDBJ whole genome shotgun (WGS) entry which is preliminary data.</text>
</comment>
<evidence type="ECO:0000256" key="1">
    <source>
        <dbReference type="ARBA" id="ARBA00000885"/>
    </source>
</evidence>
<comment type="catalytic activity">
    <reaction evidence="1">
        <text>S-ubiquitinyl-[E2 ubiquitin-conjugating enzyme]-L-cysteine + [acceptor protein]-L-lysine = [E2 ubiquitin-conjugating enzyme]-L-cysteine + N(6)-ubiquitinyl-[acceptor protein]-L-lysine.</text>
        <dbReference type="EC" id="2.3.2.26"/>
    </reaction>
</comment>
<feature type="compositionally biased region" description="Pro residues" evidence="7">
    <location>
        <begin position="270"/>
        <end position="310"/>
    </location>
</feature>
<dbReference type="Gene3D" id="3.90.1750.10">
    <property type="entry name" value="Hect, E3 ligase catalytic domains"/>
    <property type="match status" value="1"/>
</dbReference>
<dbReference type="Proteomes" id="UP001557470">
    <property type="component" value="Unassembled WGS sequence"/>
</dbReference>
<accession>A0ABD0VZ38</accession>
<evidence type="ECO:0000259" key="8">
    <source>
        <dbReference type="PROSITE" id="PS50237"/>
    </source>
</evidence>
<feature type="active site" description="Glycyl thioester intermediate" evidence="6">
    <location>
        <position position="716"/>
    </location>
</feature>